<dbReference type="Proteomes" id="UP001055811">
    <property type="component" value="Linkage Group LG04"/>
</dbReference>
<organism evidence="1 2">
    <name type="scientific">Cichorium intybus</name>
    <name type="common">Chicory</name>
    <dbReference type="NCBI Taxonomy" id="13427"/>
    <lineage>
        <taxon>Eukaryota</taxon>
        <taxon>Viridiplantae</taxon>
        <taxon>Streptophyta</taxon>
        <taxon>Embryophyta</taxon>
        <taxon>Tracheophyta</taxon>
        <taxon>Spermatophyta</taxon>
        <taxon>Magnoliopsida</taxon>
        <taxon>eudicotyledons</taxon>
        <taxon>Gunneridae</taxon>
        <taxon>Pentapetalae</taxon>
        <taxon>asterids</taxon>
        <taxon>campanulids</taxon>
        <taxon>Asterales</taxon>
        <taxon>Asteraceae</taxon>
        <taxon>Cichorioideae</taxon>
        <taxon>Cichorieae</taxon>
        <taxon>Cichoriinae</taxon>
        <taxon>Cichorium</taxon>
    </lineage>
</organism>
<comment type="caution">
    <text evidence="1">The sequence shown here is derived from an EMBL/GenBank/DDBJ whole genome shotgun (WGS) entry which is preliminary data.</text>
</comment>
<protein>
    <submittedName>
        <fullName evidence="1">Uncharacterized protein</fullName>
    </submittedName>
</protein>
<reference evidence="2" key="1">
    <citation type="journal article" date="2022" name="Mol. Ecol. Resour.">
        <title>The genomes of chicory, endive, great burdock and yacon provide insights into Asteraceae palaeo-polyploidization history and plant inulin production.</title>
        <authorList>
            <person name="Fan W."/>
            <person name="Wang S."/>
            <person name="Wang H."/>
            <person name="Wang A."/>
            <person name="Jiang F."/>
            <person name="Liu H."/>
            <person name="Zhao H."/>
            <person name="Xu D."/>
            <person name="Zhang Y."/>
        </authorList>
    </citation>
    <scope>NUCLEOTIDE SEQUENCE [LARGE SCALE GENOMIC DNA]</scope>
    <source>
        <strain evidence="2">cv. Punajuju</strain>
    </source>
</reference>
<sequence length="127" mass="14646">MHCGAKLGDPKRSYVRSDSNTHCYPEYIYVRSEVQYARGYQQMRMRYGAQPGLTSSKSSNVNFTITTSTSTFIQLMLHNPYEGLNNVVVCHQDHGSNESLARLKSCDSCFNPHLYFSNFLFAYELWH</sequence>
<proteinExistence type="predicted"/>
<keyword evidence="2" id="KW-1185">Reference proteome</keyword>
<reference evidence="1 2" key="2">
    <citation type="journal article" date="2022" name="Mol. Ecol. Resour.">
        <title>The genomes of chicory, endive, great burdock and yacon provide insights into Asteraceae paleo-polyploidization history and plant inulin production.</title>
        <authorList>
            <person name="Fan W."/>
            <person name="Wang S."/>
            <person name="Wang H."/>
            <person name="Wang A."/>
            <person name="Jiang F."/>
            <person name="Liu H."/>
            <person name="Zhao H."/>
            <person name="Xu D."/>
            <person name="Zhang Y."/>
        </authorList>
    </citation>
    <scope>NUCLEOTIDE SEQUENCE [LARGE SCALE GENOMIC DNA]</scope>
    <source>
        <strain evidence="2">cv. Punajuju</strain>
        <tissue evidence="1">Leaves</tissue>
    </source>
</reference>
<gene>
    <name evidence="1" type="ORF">L2E82_21588</name>
</gene>
<evidence type="ECO:0000313" key="2">
    <source>
        <dbReference type="Proteomes" id="UP001055811"/>
    </source>
</evidence>
<dbReference type="EMBL" id="CM042012">
    <property type="protein sequence ID" value="KAI3750774.1"/>
    <property type="molecule type" value="Genomic_DNA"/>
</dbReference>
<name>A0ACB9DVL9_CICIN</name>
<accession>A0ACB9DVL9</accession>
<evidence type="ECO:0000313" key="1">
    <source>
        <dbReference type="EMBL" id="KAI3750774.1"/>
    </source>
</evidence>